<dbReference type="EMBL" id="JAFIQS020000006">
    <property type="protein sequence ID" value="KAH9480937.1"/>
    <property type="molecule type" value="Genomic_DNA"/>
</dbReference>
<protein>
    <submittedName>
        <fullName evidence="1">Uncharacterized protein</fullName>
    </submittedName>
</protein>
<sequence>MSSLGPSAGALLCSLLWNKRTRSEQTRATSVIKTLIGYTLTTGLLTSFTSLIGLILALTFRRTMIYVALINSLGNIYTNALLASLNRRDRIRSVMDPTMEMISARSQPGTGAKPKEIGTIVFAPSEDTYGNQSVLSKTGEV</sequence>
<dbReference type="Proteomes" id="UP000664032">
    <property type="component" value="Unassembled WGS sequence"/>
</dbReference>
<evidence type="ECO:0000313" key="1">
    <source>
        <dbReference type="EMBL" id="KAH9480937.1"/>
    </source>
</evidence>
<proteinExistence type="predicted"/>
<evidence type="ECO:0000313" key="2">
    <source>
        <dbReference type="Proteomes" id="UP000664032"/>
    </source>
</evidence>
<keyword evidence="2" id="KW-1185">Reference proteome</keyword>
<comment type="caution">
    <text evidence="1">The sequence shown here is derived from an EMBL/GenBank/DDBJ whole genome shotgun (WGS) entry which is preliminary data.</text>
</comment>
<organism evidence="1 2">
    <name type="scientific">Psilocybe cubensis</name>
    <name type="common">Psychedelic mushroom</name>
    <name type="synonym">Stropharia cubensis</name>
    <dbReference type="NCBI Taxonomy" id="181762"/>
    <lineage>
        <taxon>Eukaryota</taxon>
        <taxon>Fungi</taxon>
        <taxon>Dikarya</taxon>
        <taxon>Basidiomycota</taxon>
        <taxon>Agaricomycotina</taxon>
        <taxon>Agaricomycetes</taxon>
        <taxon>Agaricomycetidae</taxon>
        <taxon>Agaricales</taxon>
        <taxon>Agaricineae</taxon>
        <taxon>Strophariaceae</taxon>
        <taxon>Psilocybe</taxon>
    </lineage>
</organism>
<gene>
    <name evidence="1" type="ORF">JR316_0007544</name>
</gene>
<name>A0ACB8GZS2_PSICU</name>
<reference evidence="1" key="1">
    <citation type="submission" date="2021-10" db="EMBL/GenBank/DDBJ databases">
        <title>Psilocybe cubensis genome.</title>
        <authorList>
            <person name="Mckernan K.J."/>
            <person name="Crawford S."/>
            <person name="Trippe A."/>
            <person name="Kane L.T."/>
            <person name="Mclaughlin S."/>
        </authorList>
    </citation>
    <scope>NUCLEOTIDE SEQUENCE</scope>
    <source>
        <strain evidence="1">MGC-MH-2018</strain>
    </source>
</reference>
<accession>A0ACB8GZS2</accession>